<feature type="region of interest" description="Disordered" evidence="3">
    <location>
        <begin position="350"/>
        <end position="388"/>
    </location>
</feature>
<dbReference type="EMBL" id="AUZX01002627">
    <property type="protein sequence ID" value="EQD75942.1"/>
    <property type="molecule type" value="Genomic_DNA"/>
</dbReference>
<dbReference type="PANTHER" id="PTHR30349:SF41">
    <property type="entry name" value="INTEGRASE_RECOMBINASE PROTEIN MJ0367-RELATED"/>
    <property type="match status" value="1"/>
</dbReference>
<feature type="domain" description="Tyr recombinase" evidence="4">
    <location>
        <begin position="153"/>
        <end position="356"/>
    </location>
</feature>
<sequence>MLVTKASPALLVVDSLHGLVQATPVAPHVLSPQPLATSVSAVLDRLSEWQRDFARGQSASTVRAVRGDWSQYIAWCEGTGSSPLPATVEQLEAFLENAIIRGRKRATINRYLYTVGLVHDAAGLPNPVKDTRWGNKWKALVRELGERCANDSRQAGELVGRDIQRILLTLGNSARDLRDAAMLSLASDTLLRESELVAVRIEHFAPVGQDGAYSLRVPFSKANQEGKDGDYRYVDATTMSRIRAWQSVAGITRGFLFRPIGGRPKTAPVGALVGAYDGLPLGRQEVARIFRRRALAAGLDHAGTISGHSMRIGTANDLINAGYTTAQIQHAGGWNSPVMVHRYTRRSMAGQNAVAGLRKQQRKADRVDPAPSHTLRSDAADGDADHQA</sequence>
<dbReference type="Gene3D" id="1.10.150.130">
    <property type="match status" value="1"/>
</dbReference>
<dbReference type="InterPro" id="IPR010998">
    <property type="entry name" value="Integrase_recombinase_N"/>
</dbReference>
<dbReference type="GO" id="GO:0003677">
    <property type="term" value="F:DNA binding"/>
    <property type="evidence" value="ECO:0007669"/>
    <property type="project" value="UniProtKB-KW"/>
</dbReference>
<dbReference type="GO" id="GO:0015074">
    <property type="term" value="P:DNA integration"/>
    <property type="evidence" value="ECO:0007669"/>
    <property type="project" value="InterPro"/>
</dbReference>
<feature type="domain" description="Core-binding (CB)" evidence="5">
    <location>
        <begin position="37"/>
        <end position="123"/>
    </location>
</feature>
<dbReference type="SUPFAM" id="SSF56349">
    <property type="entry name" value="DNA breaking-rejoining enzymes"/>
    <property type="match status" value="1"/>
</dbReference>
<evidence type="ECO:0000256" key="3">
    <source>
        <dbReference type="SAM" id="MobiDB-lite"/>
    </source>
</evidence>
<dbReference type="PANTHER" id="PTHR30349">
    <property type="entry name" value="PHAGE INTEGRASE-RELATED"/>
    <property type="match status" value="1"/>
</dbReference>
<dbReference type="GO" id="GO:0006310">
    <property type="term" value="P:DNA recombination"/>
    <property type="evidence" value="ECO:0007669"/>
    <property type="project" value="UniProtKB-KW"/>
</dbReference>
<dbReference type="SUPFAM" id="SSF47823">
    <property type="entry name" value="lambda integrase-like, N-terminal domain"/>
    <property type="match status" value="1"/>
</dbReference>
<dbReference type="InterPro" id="IPR013762">
    <property type="entry name" value="Integrase-like_cat_sf"/>
</dbReference>
<evidence type="ECO:0000259" key="4">
    <source>
        <dbReference type="PROSITE" id="PS51898"/>
    </source>
</evidence>
<dbReference type="AlphaFoldDB" id="T1C1S3"/>
<dbReference type="Pfam" id="PF00589">
    <property type="entry name" value="Phage_integrase"/>
    <property type="match status" value="1"/>
</dbReference>
<evidence type="ECO:0000256" key="1">
    <source>
        <dbReference type="ARBA" id="ARBA00023125"/>
    </source>
</evidence>
<protein>
    <submittedName>
        <fullName evidence="6">Phage integrase family protein</fullName>
    </submittedName>
</protein>
<evidence type="ECO:0000256" key="2">
    <source>
        <dbReference type="ARBA" id="ARBA00023172"/>
    </source>
</evidence>
<gene>
    <name evidence="6" type="ORF">B1A_03572</name>
</gene>
<accession>T1C1S3</accession>
<evidence type="ECO:0000259" key="5">
    <source>
        <dbReference type="PROSITE" id="PS51900"/>
    </source>
</evidence>
<proteinExistence type="predicted"/>
<dbReference type="InterPro" id="IPR002104">
    <property type="entry name" value="Integrase_catalytic"/>
</dbReference>
<comment type="caution">
    <text evidence="6">The sequence shown here is derived from an EMBL/GenBank/DDBJ whole genome shotgun (WGS) entry which is preliminary data.</text>
</comment>
<dbReference type="InterPro" id="IPR011010">
    <property type="entry name" value="DNA_brk_join_enz"/>
</dbReference>
<dbReference type="PROSITE" id="PS51898">
    <property type="entry name" value="TYR_RECOMBINASE"/>
    <property type="match status" value="1"/>
</dbReference>
<reference evidence="6" key="2">
    <citation type="journal article" date="2014" name="ISME J.">
        <title>Microbial stratification in low pH oxic and suboxic macroscopic growths along an acid mine drainage.</title>
        <authorList>
            <person name="Mendez-Garcia C."/>
            <person name="Mesa V."/>
            <person name="Sprenger R.R."/>
            <person name="Richter M."/>
            <person name="Diez M.S."/>
            <person name="Solano J."/>
            <person name="Bargiela R."/>
            <person name="Golyshina O.V."/>
            <person name="Manteca A."/>
            <person name="Ramos J.L."/>
            <person name="Gallego J.R."/>
            <person name="Llorente I."/>
            <person name="Martins Dos Santos V.A."/>
            <person name="Jensen O.N."/>
            <person name="Pelaez A.I."/>
            <person name="Sanchez J."/>
            <person name="Ferrer M."/>
        </authorList>
    </citation>
    <scope>NUCLEOTIDE SEQUENCE</scope>
</reference>
<keyword evidence="2" id="KW-0233">DNA recombination</keyword>
<evidence type="ECO:0000313" key="6">
    <source>
        <dbReference type="EMBL" id="EQD75942.1"/>
    </source>
</evidence>
<feature type="compositionally biased region" description="Basic and acidic residues" evidence="3">
    <location>
        <begin position="375"/>
        <end position="388"/>
    </location>
</feature>
<organism evidence="6">
    <name type="scientific">mine drainage metagenome</name>
    <dbReference type="NCBI Taxonomy" id="410659"/>
    <lineage>
        <taxon>unclassified sequences</taxon>
        <taxon>metagenomes</taxon>
        <taxon>ecological metagenomes</taxon>
    </lineage>
</organism>
<name>T1C1S3_9ZZZZ</name>
<dbReference type="Gene3D" id="1.10.443.10">
    <property type="entry name" value="Intergrase catalytic core"/>
    <property type="match status" value="1"/>
</dbReference>
<reference evidence="6" key="1">
    <citation type="submission" date="2013-08" db="EMBL/GenBank/DDBJ databases">
        <authorList>
            <person name="Mendez C."/>
            <person name="Richter M."/>
            <person name="Ferrer M."/>
            <person name="Sanchez J."/>
        </authorList>
    </citation>
    <scope>NUCLEOTIDE SEQUENCE</scope>
</reference>
<dbReference type="InterPro" id="IPR044068">
    <property type="entry name" value="CB"/>
</dbReference>
<dbReference type="InterPro" id="IPR050090">
    <property type="entry name" value="Tyrosine_recombinase_XerCD"/>
</dbReference>
<keyword evidence="1" id="KW-0238">DNA-binding</keyword>
<dbReference type="PROSITE" id="PS51900">
    <property type="entry name" value="CB"/>
    <property type="match status" value="1"/>
</dbReference>